<dbReference type="FunFam" id="2.60.40.10:FF:000744">
    <property type="entry name" value="Leucine rich repeat, Ig-like and transmembrane domains 1"/>
    <property type="match status" value="1"/>
</dbReference>
<accession>A0AAN8A8A4</accession>
<evidence type="ECO:0000256" key="21">
    <source>
        <dbReference type="ARBA" id="ARBA00080094"/>
    </source>
</evidence>
<dbReference type="InterPro" id="IPR003591">
    <property type="entry name" value="Leu-rich_rpt_typical-subtyp"/>
</dbReference>
<dbReference type="InterPro" id="IPR036116">
    <property type="entry name" value="FN3_sf"/>
</dbReference>
<dbReference type="GO" id="GO:0030425">
    <property type="term" value="C:dendrite"/>
    <property type="evidence" value="ECO:0007669"/>
    <property type="project" value="UniProtKB-SubCell"/>
</dbReference>
<keyword evidence="7" id="KW-0677">Repeat</keyword>
<comment type="function">
    <text evidence="17">Photoreceptor synaptic protein essential for normal vision. Involved in synapse formation in cone photoreceptor cells.</text>
</comment>
<keyword evidence="10 23" id="KW-0472">Membrane</keyword>
<dbReference type="InterPro" id="IPR000372">
    <property type="entry name" value="LRRNT"/>
</dbReference>
<sequence length="651" mass="71055">MFLFLLLGLYMATGELLSPVSSCPSQCSCFYHNLSDGSKARSVICNDPEISLVPVGFPIDTSKLRIEKTAIQRIPSEAFNYLSSLEFLWMSFNTLSALSPDSFRGLLNLEELRLDGNALTAFPWESLMDMPSLRLLDLHNNQLTSLPAEATTYIKNLTYLDMSSNSLLTLPAEVLSTWLVAKPVQGPESSKMILGLHDNPWVCDCRLYDLIQFQKSPTLSVAFIDTRLRCSAPESVSGVLFSDAELRRCQLPRIHTAVARVRSAVGNNVLLRCGTIGVPIPDLTWRKADGRQLNGTVQQETSKEGITWSILSVPAVSYRDSGKYICKATNYAGNAEAVISLVVSNSPKPEGNQTSNDKKAKVKKPNPVGKAAYQEKLVARYVVPTSTPSTLPALDPGLPPGLGPDPGLASYSLADRATLGPATSSNPDALLDLEKTNLSNLAANTSSLQQDPDRVVRSVKVVGDTDNTIYLNWRAPKAKNTTAFSVLYAVFGERDMRKINVGAGQNRVTIEGLVPRTKYIACVCVRGLIPKKEQCVIFSTDEAASATGTQRLINVIVITVACIIAVPLTVIVCCGALKRRIQKYWGKKTKDIQDSYVTFETLSPGTKAKGLEGEYLNRQNPEESNRLLSARSSLDSEATAKIEGQPNEYFC</sequence>
<dbReference type="AlphaFoldDB" id="A0AAN8A8A4"/>
<dbReference type="SMART" id="SM00408">
    <property type="entry name" value="IGc2"/>
    <property type="match status" value="1"/>
</dbReference>
<evidence type="ECO:0000256" key="9">
    <source>
        <dbReference type="ARBA" id="ARBA00022989"/>
    </source>
</evidence>
<dbReference type="InterPro" id="IPR013783">
    <property type="entry name" value="Ig-like_fold"/>
</dbReference>
<evidence type="ECO:0000256" key="17">
    <source>
        <dbReference type="ARBA" id="ARBA00058974"/>
    </source>
</evidence>
<dbReference type="EMBL" id="JAUZQC010000019">
    <property type="protein sequence ID" value="KAK5854066.1"/>
    <property type="molecule type" value="Genomic_DNA"/>
</dbReference>
<dbReference type="SMART" id="SM00409">
    <property type="entry name" value="IG"/>
    <property type="match status" value="1"/>
</dbReference>
<dbReference type="SMART" id="SM00369">
    <property type="entry name" value="LRR_TYP"/>
    <property type="match status" value="4"/>
</dbReference>
<dbReference type="Pfam" id="PF13855">
    <property type="entry name" value="LRR_8"/>
    <property type="match status" value="1"/>
</dbReference>
<dbReference type="Pfam" id="PF07679">
    <property type="entry name" value="I-set"/>
    <property type="match status" value="1"/>
</dbReference>
<feature type="chain" id="PRO_5043007690" description="Leucine-rich repeat, immunoglobulin-like domain and transmembrane domain-containing protein 1" evidence="24">
    <location>
        <begin position="23"/>
        <end position="651"/>
    </location>
</feature>
<keyword evidence="6 24" id="KW-0732">Signal</keyword>
<dbReference type="GO" id="GO:0007601">
    <property type="term" value="P:visual perception"/>
    <property type="evidence" value="ECO:0007669"/>
    <property type="project" value="UniProtKB-KW"/>
</dbReference>
<dbReference type="SMART" id="SM00013">
    <property type="entry name" value="LRRNT"/>
    <property type="match status" value="1"/>
</dbReference>
<evidence type="ECO:0000256" key="8">
    <source>
        <dbReference type="ARBA" id="ARBA00022824"/>
    </source>
</evidence>
<dbReference type="InterPro" id="IPR003961">
    <property type="entry name" value="FN3_dom"/>
</dbReference>
<dbReference type="Pfam" id="PF00041">
    <property type="entry name" value="fn3"/>
    <property type="match status" value="1"/>
</dbReference>
<feature type="domain" description="Fibronectin type-III" evidence="26">
    <location>
        <begin position="455"/>
        <end position="543"/>
    </location>
</feature>
<dbReference type="Gene3D" id="3.80.10.10">
    <property type="entry name" value="Ribonuclease Inhibitor"/>
    <property type="match status" value="1"/>
</dbReference>
<dbReference type="FunFam" id="3.80.10.10:FF:000058">
    <property type="entry name" value="immunoglobulin superfamily containing leucine-rich repeat protein 2"/>
    <property type="match status" value="1"/>
</dbReference>
<evidence type="ECO:0000256" key="5">
    <source>
        <dbReference type="ARBA" id="ARBA00022692"/>
    </source>
</evidence>
<dbReference type="PROSITE" id="PS50853">
    <property type="entry name" value="FN3"/>
    <property type="match status" value="1"/>
</dbReference>
<dbReference type="SMART" id="SM00082">
    <property type="entry name" value="LRRCT"/>
    <property type="match status" value="1"/>
</dbReference>
<dbReference type="SUPFAM" id="SSF49265">
    <property type="entry name" value="Fibronectin type III"/>
    <property type="match status" value="1"/>
</dbReference>
<evidence type="ECO:0000256" key="4">
    <source>
        <dbReference type="ARBA" id="ARBA00022614"/>
    </source>
</evidence>
<reference evidence="27 28" key="1">
    <citation type="journal article" date="2023" name="Genes (Basel)">
        <title>Chromosome-Level Genome Assembly and Circadian Gene Repertoire of the Patagonia Blennie Eleginops maclovinus-The Closest Ancestral Proxy of Antarctic Cryonotothenioids.</title>
        <authorList>
            <person name="Cheng C.C."/>
            <person name="Rivera-Colon A.G."/>
            <person name="Minhas B.F."/>
            <person name="Wilson L."/>
            <person name="Rayamajhi N."/>
            <person name="Vargas-Chacoff L."/>
            <person name="Catchen J.M."/>
        </authorList>
    </citation>
    <scope>NUCLEOTIDE SEQUENCE [LARGE SCALE GENOMIC DNA]</scope>
    <source>
        <strain evidence="27">JMC-PN-2008</strain>
    </source>
</reference>
<evidence type="ECO:0000256" key="15">
    <source>
        <dbReference type="ARBA" id="ARBA00023319"/>
    </source>
</evidence>
<evidence type="ECO:0000256" key="20">
    <source>
        <dbReference type="ARBA" id="ARBA00079569"/>
    </source>
</evidence>
<evidence type="ECO:0000256" key="16">
    <source>
        <dbReference type="ARBA" id="ARBA00046288"/>
    </source>
</evidence>
<feature type="domain" description="Ig-like" evidence="25">
    <location>
        <begin position="252"/>
        <end position="344"/>
    </location>
</feature>
<dbReference type="InterPro" id="IPR000483">
    <property type="entry name" value="Cys-rich_flank_reg_C"/>
</dbReference>
<keyword evidence="11" id="KW-1015">Disulfide bond</keyword>
<gene>
    <name evidence="27" type="ORF">PBY51_015167</name>
</gene>
<feature type="region of interest" description="Disordered" evidence="22">
    <location>
        <begin position="345"/>
        <end position="368"/>
    </location>
</feature>
<evidence type="ECO:0000256" key="11">
    <source>
        <dbReference type="ARBA" id="ARBA00023157"/>
    </source>
</evidence>
<dbReference type="FunFam" id="2.60.40.10:FF:000928">
    <property type="entry name" value="Leucine rich repeat, Ig-like and transmembrane domains 1"/>
    <property type="match status" value="1"/>
</dbReference>
<feature type="signal peptide" evidence="24">
    <location>
        <begin position="1"/>
        <end position="22"/>
    </location>
</feature>
<evidence type="ECO:0000259" key="26">
    <source>
        <dbReference type="PROSITE" id="PS50853"/>
    </source>
</evidence>
<evidence type="ECO:0000256" key="22">
    <source>
        <dbReference type="SAM" id="MobiDB-lite"/>
    </source>
</evidence>
<comment type="caution">
    <text evidence="27">The sequence shown here is derived from an EMBL/GenBank/DDBJ whole genome shotgun (WGS) entry which is preliminary data.</text>
</comment>
<evidence type="ECO:0000256" key="12">
    <source>
        <dbReference type="ARBA" id="ARBA00023180"/>
    </source>
</evidence>
<evidence type="ECO:0000313" key="27">
    <source>
        <dbReference type="EMBL" id="KAK5854066.1"/>
    </source>
</evidence>
<dbReference type="PANTHER" id="PTHR45842">
    <property type="entry name" value="SYNAPTIC ADHESION-LIKE MOLECULE SALM"/>
    <property type="match status" value="1"/>
</dbReference>
<dbReference type="Gene3D" id="2.60.40.10">
    <property type="entry name" value="Immunoglobulins"/>
    <property type="match status" value="2"/>
</dbReference>
<dbReference type="InterPro" id="IPR050467">
    <property type="entry name" value="LRFN"/>
</dbReference>
<dbReference type="InterPro" id="IPR003598">
    <property type="entry name" value="Ig_sub2"/>
</dbReference>
<keyword evidence="9 23" id="KW-1133">Transmembrane helix</keyword>
<keyword evidence="14" id="KW-0844">Vision</keyword>
<evidence type="ECO:0000256" key="3">
    <source>
        <dbReference type="ARBA" id="ARBA00022606"/>
    </source>
</evidence>
<evidence type="ECO:0000256" key="24">
    <source>
        <dbReference type="SAM" id="SignalP"/>
    </source>
</evidence>
<dbReference type="InterPro" id="IPR001611">
    <property type="entry name" value="Leu-rich_rpt"/>
</dbReference>
<feature type="region of interest" description="Disordered" evidence="22">
    <location>
        <begin position="388"/>
        <end position="409"/>
    </location>
</feature>
<evidence type="ECO:0000256" key="1">
    <source>
        <dbReference type="ARBA" id="ARBA00004279"/>
    </source>
</evidence>
<evidence type="ECO:0000256" key="7">
    <source>
        <dbReference type="ARBA" id="ARBA00022737"/>
    </source>
</evidence>
<comment type="subcellular location">
    <subcellularLocation>
        <location evidence="1">Cell projection</location>
        <location evidence="1">Dendrite</location>
    </subcellularLocation>
    <subcellularLocation>
        <location evidence="16">Endomembrane system</location>
        <topology evidence="16">Single-pass type I membrane protein</topology>
    </subcellularLocation>
    <subcellularLocation>
        <location evidence="2">Endoplasmic reticulum membrane</location>
        <topology evidence="2">Single-pass membrane protein</topology>
    </subcellularLocation>
</comment>
<feature type="compositionally biased region" description="Polar residues" evidence="22">
    <location>
        <begin position="345"/>
        <end position="355"/>
    </location>
</feature>
<evidence type="ECO:0000256" key="19">
    <source>
        <dbReference type="ARBA" id="ARBA00075045"/>
    </source>
</evidence>
<evidence type="ECO:0000256" key="13">
    <source>
        <dbReference type="ARBA" id="ARBA00023273"/>
    </source>
</evidence>
<evidence type="ECO:0000256" key="10">
    <source>
        <dbReference type="ARBA" id="ARBA00023136"/>
    </source>
</evidence>
<keyword evidence="12" id="KW-0325">Glycoprotein</keyword>
<dbReference type="PROSITE" id="PS51450">
    <property type="entry name" value="LRR"/>
    <property type="match status" value="1"/>
</dbReference>
<evidence type="ECO:0000259" key="25">
    <source>
        <dbReference type="PROSITE" id="PS50835"/>
    </source>
</evidence>
<feature type="transmembrane region" description="Helical" evidence="23">
    <location>
        <begin position="552"/>
        <end position="577"/>
    </location>
</feature>
<protein>
    <recommendedName>
        <fullName evidence="18">Leucine-rich repeat, immunoglobulin-like domain and transmembrane domain-containing protein 1</fullName>
    </recommendedName>
    <alternativeName>
        <fullName evidence="19">Leucine-rich repeat-containing protein 21</fullName>
    </alternativeName>
    <alternativeName>
        <fullName evidence="21">Photoreceptor-associated LRR superfamily protein</fullName>
    </alternativeName>
    <alternativeName>
        <fullName evidence="20">Retina-specific protein PAL</fullName>
    </alternativeName>
</protein>
<keyword evidence="3" id="KW-0716">Sensory transduction</keyword>
<keyword evidence="8" id="KW-0256">Endoplasmic reticulum</keyword>
<keyword evidence="28" id="KW-1185">Reference proteome</keyword>
<name>A0AAN8A8A4_ELEMC</name>
<dbReference type="InterPro" id="IPR007110">
    <property type="entry name" value="Ig-like_dom"/>
</dbReference>
<keyword evidence="4" id="KW-0433">Leucine-rich repeat</keyword>
<dbReference type="PROSITE" id="PS50835">
    <property type="entry name" value="IG_LIKE"/>
    <property type="match status" value="1"/>
</dbReference>
<dbReference type="Proteomes" id="UP001346869">
    <property type="component" value="Unassembled WGS sequence"/>
</dbReference>
<evidence type="ECO:0000256" key="14">
    <source>
        <dbReference type="ARBA" id="ARBA00023305"/>
    </source>
</evidence>
<evidence type="ECO:0000256" key="18">
    <source>
        <dbReference type="ARBA" id="ARBA00068065"/>
    </source>
</evidence>
<keyword evidence="15" id="KW-0393">Immunoglobulin domain</keyword>
<proteinExistence type="predicted"/>
<dbReference type="SUPFAM" id="SSF48726">
    <property type="entry name" value="Immunoglobulin"/>
    <property type="match status" value="1"/>
</dbReference>
<dbReference type="InterPro" id="IPR003599">
    <property type="entry name" value="Ig_sub"/>
</dbReference>
<dbReference type="SUPFAM" id="SSF52058">
    <property type="entry name" value="L domain-like"/>
    <property type="match status" value="1"/>
</dbReference>
<evidence type="ECO:0000256" key="6">
    <source>
        <dbReference type="ARBA" id="ARBA00022729"/>
    </source>
</evidence>
<organism evidence="27 28">
    <name type="scientific">Eleginops maclovinus</name>
    <name type="common">Patagonian blennie</name>
    <name type="synonym">Eleginus maclovinus</name>
    <dbReference type="NCBI Taxonomy" id="56733"/>
    <lineage>
        <taxon>Eukaryota</taxon>
        <taxon>Metazoa</taxon>
        <taxon>Chordata</taxon>
        <taxon>Craniata</taxon>
        <taxon>Vertebrata</taxon>
        <taxon>Euteleostomi</taxon>
        <taxon>Actinopterygii</taxon>
        <taxon>Neopterygii</taxon>
        <taxon>Teleostei</taxon>
        <taxon>Neoteleostei</taxon>
        <taxon>Acanthomorphata</taxon>
        <taxon>Eupercaria</taxon>
        <taxon>Perciformes</taxon>
        <taxon>Notothenioidei</taxon>
        <taxon>Eleginopidae</taxon>
        <taxon>Eleginops</taxon>
    </lineage>
</organism>
<evidence type="ECO:0000313" key="28">
    <source>
        <dbReference type="Proteomes" id="UP001346869"/>
    </source>
</evidence>
<keyword evidence="5 23" id="KW-0812">Transmembrane</keyword>
<dbReference type="InterPro" id="IPR013098">
    <property type="entry name" value="Ig_I-set"/>
</dbReference>
<evidence type="ECO:0000256" key="2">
    <source>
        <dbReference type="ARBA" id="ARBA00004389"/>
    </source>
</evidence>
<dbReference type="PANTHER" id="PTHR45842:SF9">
    <property type="entry name" value="LEUCINE-RICH REPEAT, IMMUNOGLOBULIN-LIKE DOMAIN AND TRANSMEMBRANE DOMAIN-CONTAINING PROTEIN 1"/>
    <property type="match status" value="1"/>
</dbReference>
<dbReference type="GO" id="GO:0005789">
    <property type="term" value="C:endoplasmic reticulum membrane"/>
    <property type="evidence" value="ECO:0007669"/>
    <property type="project" value="UniProtKB-SubCell"/>
</dbReference>
<dbReference type="InterPro" id="IPR032675">
    <property type="entry name" value="LRR_dom_sf"/>
</dbReference>
<dbReference type="Pfam" id="PF00560">
    <property type="entry name" value="LRR_1"/>
    <property type="match status" value="1"/>
</dbReference>
<evidence type="ECO:0000256" key="23">
    <source>
        <dbReference type="SAM" id="Phobius"/>
    </source>
</evidence>
<reference evidence="27 28" key="2">
    <citation type="journal article" date="2023" name="Mol. Biol. Evol.">
        <title>Genomics of Secondarily Temperate Adaptation in the Only Non-Antarctic Icefish.</title>
        <authorList>
            <person name="Rivera-Colon A.G."/>
            <person name="Rayamajhi N."/>
            <person name="Minhas B.F."/>
            <person name="Madrigal G."/>
            <person name="Bilyk K.T."/>
            <person name="Yoon V."/>
            <person name="Hune M."/>
            <person name="Gregory S."/>
            <person name="Cheng C.H.C."/>
            <person name="Catchen J.M."/>
        </authorList>
    </citation>
    <scope>NUCLEOTIDE SEQUENCE [LARGE SCALE GENOMIC DNA]</scope>
    <source>
        <strain evidence="27">JMC-PN-2008</strain>
    </source>
</reference>
<dbReference type="InterPro" id="IPR036179">
    <property type="entry name" value="Ig-like_dom_sf"/>
</dbReference>
<dbReference type="CDD" id="cd00063">
    <property type="entry name" value="FN3"/>
    <property type="match status" value="1"/>
</dbReference>
<keyword evidence="13" id="KW-0966">Cell projection</keyword>